<dbReference type="EMBL" id="JXSQ01000012">
    <property type="protein sequence ID" value="KIP52351.1"/>
    <property type="molecule type" value="Genomic_DNA"/>
</dbReference>
<proteinExistence type="predicted"/>
<name>A0A0D0HXK6_9MICO</name>
<protein>
    <submittedName>
        <fullName evidence="1">Uncharacterized protein</fullName>
    </submittedName>
</protein>
<gene>
    <name evidence="1" type="ORF">SD72_09945</name>
</gene>
<dbReference type="AlphaFoldDB" id="A0A0D0HXK6"/>
<evidence type="ECO:0000313" key="1">
    <source>
        <dbReference type="EMBL" id="KIP52351.1"/>
    </source>
</evidence>
<sequence length="128" mass="14153">MRWSLAGLLREGRGDGRRARLPGRIEGLSLLSGLSGLSGLSRLNGLSGVSRLNGAGLLSLLSGVNRRGRHLPRYLPRRLPRHLGRCLARCLRVSLPWCVRGSPRWRLPVEALQLVLRELARGLCGIRH</sequence>
<evidence type="ECO:0000313" key="2">
    <source>
        <dbReference type="Proteomes" id="UP000032120"/>
    </source>
</evidence>
<dbReference type="Proteomes" id="UP000032120">
    <property type="component" value="Unassembled WGS sequence"/>
</dbReference>
<keyword evidence="2" id="KW-1185">Reference proteome</keyword>
<accession>A0A0D0HXK6</accession>
<comment type="caution">
    <text evidence="1">The sequence shown here is derived from an EMBL/GenBank/DDBJ whole genome shotgun (WGS) entry which is preliminary data.</text>
</comment>
<reference evidence="1 2" key="1">
    <citation type="submission" date="2015-01" db="EMBL/GenBank/DDBJ databases">
        <title>Draft genome sequence of Leucobacter komagatae strain VKM ST2845.</title>
        <authorList>
            <person name="Karlyshev A.V."/>
            <person name="Kudryashova E.B."/>
        </authorList>
    </citation>
    <scope>NUCLEOTIDE SEQUENCE [LARGE SCALE GENOMIC DNA]</scope>
    <source>
        <strain evidence="1 2">VKM ST2845</strain>
    </source>
</reference>
<organism evidence="1 2">
    <name type="scientific">Leucobacter komagatae</name>
    <dbReference type="NCBI Taxonomy" id="55969"/>
    <lineage>
        <taxon>Bacteria</taxon>
        <taxon>Bacillati</taxon>
        <taxon>Actinomycetota</taxon>
        <taxon>Actinomycetes</taxon>
        <taxon>Micrococcales</taxon>
        <taxon>Microbacteriaceae</taxon>
        <taxon>Leucobacter</taxon>
    </lineage>
</organism>